<gene>
    <name evidence="10" type="ORF">Cch01nite_36850</name>
</gene>
<feature type="compositionally biased region" description="Low complexity" evidence="8">
    <location>
        <begin position="366"/>
        <end position="382"/>
    </location>
</feature>
<evidence type="ECO:0000313" key="10">
    <source>
        <dbReference type="EMBL" id="GIG22961.1"/>
    </source>
</evidence>
<feature type="transmembrane region" description="Helical" evidence="9">
    <location>
        <begin position="259"/>
        <end position="280"/>
    </location>
</feature>
<dbReference type="EMBL" id="BONK01000014">
    <property type="protein sequence ID" value="GIG22961.1"/>
    <property type="molecule type" value="Genomic_DNA"/>
</dbReference>
<evidence type="ECO:0000256" key="7">
    <source>
        <dbReference type="ARBA" id="ARBA00023136"/>
    </source>
</evidence>
<feature type="transmembrane region" description="Helical" evidence="9">
    <location>
        <begin position="300"/>
        <end position="321"/>
    </location>
</feature>
<keyword evidence="5 9" id="KW-0812">Transmembrane</keyword>
<feature type="transmembrane region" description="Helical" evidence="9">
    <location>
        <begin position="225"/>
        <end position="247"/>
    </location>
</feature>
<feature type="transmembrane region" description="Helical" evidence="9">
    <location>
        <begin position="197"/>
        <end position="219"/>
    </location>
</feature>
<dbReference type="InterPro" id="IPR002549">
    <property type="entry name" value="AI-2E-like"/>
</dbReference>
<dbReference type="Proteomes" id="UP000632740">
    <property type="component" value="Unassembled WGS sequence"/>
</dbReference>
<feature type="transmembrane region" description="Helical" evidence="9">
    <location>
        <begin position="133"/>
        <end position="161"/>
    </location>
</feature>
<comment type="caution">
    <text evidence="10">The sequence shown here is derived from an EMBL/GenBank/DDBJ whole genome shotgun (WGS) entry which is preliminary data.</text>
</comment>
<evidence type="ECO:0000256" key="4">
    <source>
        <dbReference type="ARBA" id="ARBA00022475"/>
    </source>
</evidence>
<evidence type="ECO:0000256" key="8">
    <source>
        <dbReference type="SAM" id="MobiDB-lite"/>
    </source>
</evidence>
<evidence type="ECO:0000256" key="1">
    <source>
        <dbReference type="ARBA" id="ARBA00004651"/>
    </source>
</evidence>
<keyword evidence="11" id="KW-1185">Reference proteome</keyword>
<keyword evidence="6 9" id="KW-1133">Transmembrane helix</keyword>
<feature type="region of interest" description="Disordered" evidence="8">
    <location>
        <begin position="345"/>
        <end position="382"/>
    </location>
</feature>
<dbReference type="GO" id="GO:0005886">
    <property type="term" value="C:plasma membrane"/>
    <property type="evidence" value="ECO:0007669"/>
    <property type="project" value="UniProtKB-SubCell"/>
</dbReference>
<evidence type="ECO:0000256" key="5">
    <source>
        <dbReference type="ARBA" id="ARBA00022692"/>
    </source>
</evidence>
<evidence type="ECO:0000256" key="2">
    <source>
        <dbReference type="ARBA" id="ARBA00009773"/>
    </source>
</evidence>
<accession>A0A919P3V9</accession>
<dbReference type="RefSeq" id="WP_203757966.1">
    <property type="nucleotide sequence ID" value="NZ_BONK01000014.1"/>
</dbReference>
<proteinExistence type="inferred from homology"/>
<evidence type="ECO:0000313" key="11">
    <source>
        <dbReference type="Proteomes" id="UP000632740"/>
    </source>
</evidence>
<keyword evidence="4" id="KW-1003">Cell membrane</keyword>
<evidence type="ECO:0000256" key="6">
    <source>
        <dbReference type="ARBA" id="ARBA00022989"/>
    </source>
</evidence>
<dbReference type="PANTHER" id="PTHR21716">
    <property type="entry name" value="TRANSMEMBRANE PROTEIN"/>
    <property type="match status" value="1"/>
</dbReference>
<dbReference type="Pfam" id="PF01594">
    <property type="entry name" value="AI-2E_transport"/>
    <property type="match status" value="1"/>
</dbReference>
<sequence length="382" mass="39877">MASPQGLAPATRTLLTLAAFVVALAGVHAAQDILAPVVLAAVLVVIVHPMRHPLERRGWPRWLANTVVIVTAYLILAVLMAMLVFAGVRFADLVRDFLPELQAAANTVTDRLAELGLDQQAADAAADFLNPSALLSVATTVSGAVVSVASTLFVVVTYVLFMSVDAARYDGARTLFGSQRRSELDRATALNVGVRRYFVVSATFGGIVAVIDGLALLWLGVPAPAVWAILAFVTNFIPNIGFVLGVIPPTVLALVVGGWPLALAVVAVYSVVNVVLQVLVQPKFVADAVNITLTLSFASVVFWTFVIGPLGAILAVPLTLLTRAMLLQGGAPTAWYAWLSGDDAVPTPDAPPSPPPSPDDHPSPDGDPAAPTTTDDPAPLPA</sequence>
<evidence type="ECO:0000256" key="9">
    <source>
        <dbReference type="SAM" id="Phobius"/>
    </source>
</evidence>
<feature type="compositionally biased region" description="Pro residues" evidence="8">
    <location>
        <begin position="348"/>
        <end position="357"/>
    </location>
</feature>
<comment type="similarity">
    <text evidence="2">Belongs to the autoinducer-2 exporter (AI-2E) (TC 2.A.86) family.</text>
</comment>
<feature type="transmembrane region" description="Helical" evidence="9">
    <location>
        <begin position="62"/>
        <end position="88"/>
    </location>
</feature>
<evidence type="ECO:0000256" key="3">
    <source>
        <dbReference type="ARBA" id="ARBA00022448"/>
    </source>
</evidence>
<dbReference type="AlphaFoldDB" id="A0A919P3V9"/>
<feature type="transmembrane region" description="Helical" evidence="9">
    <location>
        <begin position="7"/>
        <end position="27"/>
    </location>
</feature>
<name>A0A919P3V9_9CELL</name>
<protein>
    <submittedName>
        <fullName evidence="10">AI-2E family transporter</fullName>
    </submittedName>
</protein>
<comment type="subcellular location">
    <subcellularLocation>
        <location evidence="1">Cell membrane</location>
        <topology evidence="1">Multi-pass membrane protein</topology>
    </subcellularLocation>
</comment>
<dbReference type="PANTHER" id="PTHR21716:SF53">
    <property type="entry name" value="PERMEASE PERM-RELATED"/>
    <property type="match status" value="1"/>
</dbReference>
<keyword evidence="7 9" id="KW-0472">Membrane</keyword>
<reference evidence="10" key="1">
    <citation type="submission" date="2021-01" db="EMBL/GenBank/DDBJ databases">
        <title>Whole genome shotgun sequence of Cellulomonas chitinilytica NBRC 110799.</title>
        <authorList>
            <person name="Komaki H."/>
            <person name="Tamura T."/>
        </authorList>
    </citation>
    <scope>NUCLEOTIDE SEQUENCE</scope>
    <source>
        <strain evidence="10">NBRC 110799</strain>
    </source>
</reference>
<organism evidence="10 11">
    <name type="scientific">Cellulomonas chitinilytica</name>
    <dbReference type="NCBI Taxonomy" id="398759"/>
    <lineage>
        <taxon>Bacteria</taxon>
        <taxon>Bacillati</taxon>
        <taxon>Actinomycetota</taxon>
        <taxon>Actinomycetes</taxon>
        <taxon>Micrococcales</taxon>
        <taxon>Cellulomonadaceae</taxon>
        <taxon>Cellulomonas</taxon>
    </lineage>
</organism>
<keyword evidence="3" id="KW-0813">Transport</keyword>